<dbReference type="AlphaFoldDB" id="A0A2U3APA5"/>
<dbReference type="OrthoDB" id="2352097at2"/>
<organism evidence="2 3">
    <name type="scientific">Kurthia sibirica</name>
    <dbReference type="NCBI Taxonomy" id="202750"/>
    <lineage>
        <taxon>Bacteria</taxon>
        <taxon>Bacillati</taxon>
        <taxon>Bacillota</taxon>
        <taxon>Bacilli</taxon>
        <taxon>Bacillales</taxon>
        <taxon>Caryophanaceae</taxon>
        <taxon>Kurthia</taxon>
    </lineage>
</organism>
<accession>A0A2U3APA5</accession>
<dbReference type="InterPro" id="IPR016181">
    <property type="entry name" value="Acyl_CoA_acyltransferase"/>
</dbReference>
<dbReference type="Pfam" id="PF13302">
    <property type="entry name" value="Acetyltransf_3"/>
    <property type="match status" value="1"/>
</dbReference>
<protein>
    <submittedName>
        <fullName evidence="2">N-acetyltransferase</fullName>
    </submittedName>
</protein>
<dbReference type="GO" id="GO:0016747">
    <property type="term" value="F:acyltransferase activity, transferring groups other than amino-acyl groups"/>
    <property type="evidence" value="ECO:0007669"/>
    <property type="project" value="InterPro"/>
</dbReference>
<keyword evidence="3" id="KW-1185">Reference proteome</keyword>
<name>A0A2U3APA5_9BACL</name>
<dbReference type="PANTHER" id="PTHR43792:SF1">
    <property type="entry name" value="N-ACETYLTRANSFERASE DOMAIN-CONTAINING PROTEIN"/>
    <property type="match status" value="1"/>
</dbReference>
<dbReference type="InterPro" id="IPR051531">
    <property type="entry name" value="N-acetyltransferase"/>
</dbReference>
<evidence type="ECO:0000313" key="2">
    <source>
        <dbReference type="EMBL" id="PWI26367.1"/>
    </source>
</evidence>
<dbReference type="PANTHER" id="PTHR43792">
    <property type="entry name" value="GNAT FAMILY, PUTATIVE (AFU_ORTHOLOGUE AFUA_3G00765)-RELATED-RELATED"/>
    <property type="match status" value="1"/>
</dbReference>
<keyword evidence="2" id="KW-0808">Transferase</keyword>
<proteinExistence type="predicted"/>
<dbReference type="Gene3D" id="3.40.630.30">
    <property type="match status" value="1"/>
</dbReference>
<reference evidence="2 3" key="1">
    <citation type="submission" date="2018-05" db="EMBL/GenBank/DDBJ databases">
        <title>Kurthia sibirica genome sequence.</title>
        <authorList>
            <person name="Maclea K.S."/>
            <person name="Goen A.E."/>
        </authorList>
    </citation>
    <scope>NUCLEOTIDE SEQUENCE [LARGE SCALE GENOMIC DNA]</scope>
    <source>
        <strain evidence="2 3">ATCC 49154</strain>
    </source>
</reference>
<dbReference type="InterPro" id="IPR000182">
    <property type="entry name" value="GNAT_dom"/>
</dbReference>
<feature type="domain" description="N-acetyltransferase" evidence="1">
    <location>
        <begin position="11"/>
        <end position="134"/>
    </location>
</feature>
<dbReference type="EMBL" id="QFVR01000003">
    <property type="protein sequence ID" value="PWI26367.1"/>
    <property type="molecule type" value="Genomic_DNA"/>
</dbReference>
<dbReference type="RefSeq" id="WP_109304971.1">
    <property type="nucleotide sequence ID" value="NZ_BJUF01000040.1"/>
</dbReference>
<comment type="caution">
    <text evidence="2">The sequence shown here is derived from an EMBL/GenBank/DDBJ whole genome shotgun (WGS) entry which is preliminary data.</text>
</comment>
<dbReference type="SUPFAM" id="SSF55729">
    <property type="entry name" value="Acyl-CoA N-acyltransferases (Nat)"/>
    <property type="match status" value="1"/>
</dbReference>
<gene>
    <name evidence="2" type="ORF">DEX24_03245</name>
</gene>
<dbReference type="Proteomes" id="UP000245938">
    <property type="component" value="Unassembled WGS sequence"/>
</dbReference>
<evidence type="ECO:0000259" key="1">
    <source>
        <dbReference type="Pfam" id="PF13302"/>
    </source>
</evidence>
<evidence type="ECO:0000313" key="3">
    <source>
        <dbReference type="Proteomes" id="UP000245938"/>
    </source>
</evidence>
<sequence>MLKQRDLYESNELFELLSHPSVFPFVRQKANSADELWFMTRQLMDEEEQGLVVSRTITDDWGQPIGTITLHDIQDGAGFLGTWIGQPFQGKGYNQQAKLDFFNELFFDLNFHTVFMKVKKENIKSQRAVLKLGYAHDASISHPSLFSQINEGIQQYELFKIDKDNFYMHTSRLAEETEQAM</sequence>